<name>A0A2C5XUU5_9HYPO</name>
<protein>
    <recommendedName>
        <fullName evidence="1">Utp8 beta-propeller domain-containing protein</fullName>
    </recommendedName>
</protein>
<reference evidence="2 3" key="1">
    <citation type="submission" date="2017-06" db="EMBL/GenBank/DDBJ databases">
        <title>Ant-infecting Ophiocordyceps genomes reveal a high diversity of potential behavioral manipulation genes and a possible major role for enterotoxins.</title>
        <authorList>
            <person name="De Bekker C."/>
            <person name="Evans H.C."/>
            <person name="Brachmann A."/>
            <person name="Hughes D.P."/>
        </authorList>
    </citation>
    <scope>NUCLEOTIDE SEQUENCE [LARGE SCALE GENOMIC DNA]</scope>
    <source>
        <strain evidence="2 3">Map64</strain>
    </source>
</reference>
<dbReference type="InterPro" id="IPR018843">
    <property type="entry name" value="Utp8_b-prop"/>
</dbReference>
<gene>
    <name evidence="2" type="ORF">CDD81_3679</name>
</gene>
<organism evidence="2 3">
    <name type="scientific">Ophiocordyceps australis</name>
    <dbReference type="NCBI Taxonomy" id="1399860"/>
    <lineage>
        <taxon>Eukaryota</taxon>
        <taxon>Fungi</taxon>
        <taxon>Dikarya</taxon>
        <taxon>Ascomycota</taxon>
        <taxon>Pezizomycotina</taxon>
        <taxon>Sordariomycetes</taxon>
        <taxon>Hypocreomycetidae</taxon>
        <taxon>Hypocreales</taxon>
        <taxon>Ophiocordycipitaceae</taxon>
        <taxon>Ophiocordyceps</taxon>
    </lineage>
</organism>
<keyword evidence="3" id="KW-1185">Reference proteome</keyword>
<evidence type="ECO:0000313" key="3">
    <source>
        <dbReference type="Proteomes" id="UP000226192"/>
    </source>
</evidence>
<dbReference type="EMBL" id="NJET01000233">
    <property type="protein sequence ID" value="PHH59163.1"/>
    <property type="molecule type" value="Genomic_DNA"/>
</dbReference>
<dbReference type="STRING" id="1399860.A0A2C5XUU5"/>
<dbReference type="Proteomes" id="UP000226192">
    <property type="component" value="Unassembled WGS sequence"/>
</dbReference>
<evidence type="ECO:0000259" key="1">
    <source>
        <dbReference type="Pfam" id="PF10395"/>
    </source>
</evidence>
<accession>A0A2C5XUU5</accession>
<comment type="caution">
    <text evidence="2">The sequence shown here is derived from an EMBL/GenBank/DDBJ whole genome shotgun (WGS) entry which is preliminary data.</text>
</comment>
<dbReference type="AlphaFoldDB" id="A0A2C5XUU5"/>
<dbReference type="OrthoDB" id="5330858at2759"/>
<feature type="domain" description="Utp8 beta-propeller" evidence="1">
    <location>
        <begin position="9"/>
        <end position="364"/>
    </location>
</feature>
<dbReference type="Pfam" id="PF10395">
    <property type="entry name" value="Utp8_b_propeller"/>
    <property type="match status" value="1"/>
</dbReference>
<evidence type="ECO:0000313" key="2">
    <source>
        <dbReference type="EMBL" id="PHH59163.1"/>
    </source>
</evidence>
<proteinExistence type="predicted"/>
<sequence>MASEYRIHRPYVLASLPPPLDSSGGRTVAREVYGQRNGLKRRKRTELVVGIDGEAASIYDVAASRLVTSYPIPPQESFTCPPLSVRVRHASNSDVLRYTFIATRDASKQRLTLFKDVVHSDGNTTSTTSSHILGTSLVKHITFASSTCMSPTIGNIMVVCEAGEVACLSGQDLVMLWSASASSAIQDVVASAVEALELEFVTSTSLDDSKQGIYKNRLDMLSALPKTLDSDPALLVLVAKSGNGMQVSRHLVILATVSGSSFKSADLEKVIPIDVTPIPDDTRIGNETASYQVDILSGRLLQLAGGAVNVYDLTGSIPKKQSTVRLQGAESFLRLYKPFILSVSKDSIGLYNYHFRSIHAEAELDLSEVPSTKGLARSCHLITYLRSMHLVIALIGNTLVSIHVEPPKAHGKRRREGLLIDSIARGAPMDVCPKKMRHGSASDVFSSLIPGTMTETYLAKHHIELQEIEKLFSNNSLAAWEDQLRQKFSIKVCNKMDTVNSTKPNLGLAQPCQEIPEWEWLKDGAYPAVDRRWVNYAMSRVFSVDIVEKKQHLQPKLRLVLPESNVLTYLVVAGHLTISNLQSAFRTEVSTQSTESRAIASDLVDCLSDADTSALLLLNYLQATKMGEMEIVLSIRALMRSLGLTRTWQEANKVKAVKCEPHDGGEDYETDLDDLERKLVDTERYFEKDSGTCLRGLTLALTKLWKLPVASTVAALRGILDHGEIGEVILLLRRELINGSWTSRYLDATIAEMEDNEAPPDGSIALIADLLGRCVDAVGVGGWIFNDATTWASQAGPVSFLRGLRMEARAALIGIEEVLYLRSILCEAVRFGEETEASLVSRQSRNGDKHVQVRLEKQECRMMPYGLKVKQLPLKDKVVSGGAVVQRSMREMGHLISQAVGAYSLEQISL</sequence>